<name>A0A8B6EVG4_MYTGA</name>
<feature type="domain" description="Ig-like" evidence="5">
    <location>
        <begin position="150"/>
        <end position="255"/>
    </location>
</feature>
<dbReference type="PANTHER" id="PTHR12231:SF253">
    <property type="entry name" value="DPR-INTERACTING PROTEIN ETA, ISOFORM B-RELATED"/>
    <property type="match status" value="1"/>
</dbReference>
<dbReference type="AlphaFoldDB" id="A0A8B6EVG4"/>
<dbReference type="InterPro" id="IPR013783">
    <property type="entry name" value="Ig-like_fold"/>
</dbReference>
<keyword evidence="4" id="KW-0472">Membrane</keyword>
<dbReference type="SMART" id="SM00409">
    <property type="entry name" value="IG"/>
    <property type="match status" value="1"/>
</dbReference>
<comment type="caution">
    <text evidence="6">The sequence shown here is derived from an EMBL/GenBank/DDBJ whole genome shotgun (WGS) entry which is preliminary data.</text>
</comment>
<accession>A0A8B6EVG4</accession>
<dbReference type="Proteomes" id="UP000596742">
    <property type="component" value="Unassembled WGS sequence"/>
</dbReference>
<dbReference type="InterPro" id="IPR013098">
    <property type="entry name" value="Ig_I-set"/>
</dbReference>
<dbReference type="EMBL" id="UYJE01005663">
    <property type="protein sequence ID" value="VDI39233.1"/>
    <property type="molecule type" value="Genomic_DNA"/>
</dbReference>
<keyword evidence="2" id="KW-1015">Disulfide bond</keyword>
<organism evidence="6 7">
    <name type="scientific">Mytilus galloprovincialis</name>
    <name type="common">Mediterranean mussel</name>
    <dbReference type="NCBI Taxonomy" id="29158"/>
    <lineage>
        <taxon>Eukaryota</taxon>
        <taxon>Metazoa</taxon>
        <taxon>Spiralia</taxon>
        <taxon>Lophotrochozoa</taxon>
        <taxon>Mollusca</taxon>
        <taxon>Bivalvia</taxon>
        <taxon>Autobranchia</taxon>
        <taxon>Pteriomorphia</taxon>
        <taxon>Mytilida</taxon>
        <taxon>Mytiloidea</taxon>
        <taxon>Mytilidae</taxon>
        <taxon>Mytilinae</taxon>
        <taxon>Mytilus</taxon>
    </lineage>
</organism>
<evidence type="ECO:0000256" key="3">
    <source>
        <dbReference type="ARBA" id="ARBA00023319"/>
    </source>
</evidence>
<evidence type="ECO:0000259" key="5">
    <source>
        <dbReference type="PROSITE" id="PS50835"/>
    </source>
</evidence>
<sequence>MSDFVNLKQAKLKQFTKRKDIKKIYVEPGFSLRIPCNAPHSIPTAKIDWGLKGTINGSVDAINFTSAVSTDFLGGSGRVPLHLMWFSGSSVVGLQGRKLILKCIFGGNPIPKITWQFQNEHKHSFGWEYLHEGQEHIIPKLRIEEHIADPHWSMERKPESVTAKNGDSVTFYCNATGLPILDIEWFINGETLKVSKHPVLKLGKIRIPYPNRAVISNVNVMDRMVLQCNVSNSYGYIFADFYLNVLHTDNSRNLSRNEISDFAERYILVISPVLGISVLLTVTLVFIFTHFRKHTMSKRKNYEIQQSNNSTDDLRAQEFDHESRPVSLYTRIDESAMIPDYFEIVQMRKDTKSSDQASDNFSEDDYSIPEYENPYTQIKAVSDNHLYLYLIR</sequence>
<evidence type="ECO:0000256" key="2">
    <source>
        <dbReference type="ARBA" id="ARBA00023157"/>
    </source>
</evidence>
<proteinExistence type="predicted"/>
<keyword evidence="4" id="KW-1133">Transmembrane helix</keyword>
<reference evidence="6" key="1">
    <citation type="submission" date="2018-11" db="EMBL/GenBank/DDBJ databases">
        <authorList>
            <person name="Alioto T."/>
            <person name="Alioto T."/>
        </authorList>
    </citation>
    <scope>NUCLEOTIDE SEQUENCE</scope>
</reference>
<dbReference type="PROSITE" id="PS50835">
    <property type="entry name" value="IG_LIKE"/>
    <property type="match status" value="1"/>
</dbReference>
<dbReference type="InterPro" id="IPR003599">
    <property type="entry name" value="Ig_sub"/>
</dbReference>
<dbReference type="PANTHER" id="PTHR12231">
    <property type="entry name" value="CTX-RELATED TYPE I TRANSMEMBRANE PROTEIN"/>
    <property type="match status" value="1"/>
</dbReference>
<evidence type="ECO:0000256" key="1">
    <source>
        <dbReference type="ARBA" id="ARBA00022737"/>
    </source>
</evidence>
<gene>
    <name evidence="6" type="ORF">MGAL_10B020588</name>
</gene>
<dbReference type="InterPro" id="IPR007110">
    <property type="entry name" value="Ig-like_dom"/>
</dbReference>
<dbReference type="Pfam" id="PF07679">
    <property type="entry name" value="I-set"/>
    <property type="match status" value="1"/>
</dbReference>
<keyword evidence="3" id="KW-0393">Immunoglobulin domain</keyword>
<dbReference type="SUPFAM" id="SSF48726">
    <property type="entry name" value="Immunoglobulin"/>
    <property type="match status" value="1"/>
</dbReference>
<evidence type="ECO:0000313" key="7">
    <source>
        <dbReference type="Proteomes" id="UP000596742"/>
    </source>
</evidence>
<dbReference type="Gene3D" id="2.60.40.10">
    <property type="entry name" value="Immunoglobulins"/>
    <property type="match status" value="1"/>
</dbReference>
<protein>
    <recommendedName>
        <fullName evidence="5">Ig-like domain-containing protein</fullName>
    </recommendedName>
</protein>
<keyword evidence="1" id="KW-0677">Repeat</keyword>
<dbReference type="InterPro" id="IPR036179">
    <property type="entry name" value="Ig-like_dom_sf"/>
</dbReference>
<keyword evidence="4" id="KW-0812">Transmembrane</keyword>
<dbReference type="OrthoDB" id="6244967at2759"/>
<dbReference type="InterPro" id="IPR051170">
    <property type="entry name" value="Neural/epithelial_adhesion"/>
</dbReference>
<keyword evidence="7" id="KW-1185">Reference proteome</keyword>
<evidence type="ECO:0000256" key="4">
    <source>
        <dbReference type="SAM" id="Phobius"/>
    </source>
</evidence>
<feature type="transmembrane region" description="Helical" evidence="4">
    <location>
        <begin position="266"/>
        <end position="291"/>
    </location>
</feature>
<evidence type="ECO:0000313" key="6">
    <source>
        <dbReference type="EMBL" id="VDI39233.1"/>
    </source>
</evidence>